<keyword evidence="2" id="KW-1133">Transmembrane helix</keyword>
<dbReference type="EMBL" id="JAKOGI010000639">
    <property type="protein sequence ID" value="KAJ8432071.1"/>
    <property type="molecule type" value="Genomic_DNA"/>
</dbReference>
<feature type="coiled-coil region" evidence="1">
    <location>
        <begin position="80"/>
        <end position="141"/>
    </location>
</feature>
<evidence type="ECO:0000256" key="3">
    <source>
        <dbReference type="SAM" id="SignalP"/>
    </source>
</evidence>
<keyword evidence="3" id="KW-0732">Signal</keyword>
<protein>
    <submittedName>
        <fullName evidence="4">Uncharacterized protein</fullName>
    </submittedName>
</protein>
<gene>
    <name evidence="4" type="ORF">Cgig2_031644</name>
</gene>
<keyword evidence="5" id="KW-1185">Reference proteome</keyword>
<evidence type="ECO:0000313" key="5">
    <source>
        <dbReference type="Proteomes" id="UP001153076"/>
    </source>
</evidence>
<accession>A0A9Q1JVI5</accession>
<feature type="transmembrane region" description="Helical" evidence="2">
    <location>
        <begin position="242"/>
        <end position="262"/>
    </location>
</feature>
<dbReference type="OrthoDB" id="679141at2759"/>
<evidence type="ECO:0000256" key="2">
    <source>
        <dbReference type="SAM" id="Phobius"/>
    </source>
</evidence>
<keyword evidence="2" id="KW-0812">Transmembrane</keyword>
<name>A0A9Q1JVI5_9CARY</name>
<keyword evidence="2" id="KW-0472">Membrane</keyword>
<evidence type="ECO:0000313" key="4">
    <source>
        <dbReference type="EMBL" id="KAJ8432071.1"/>
    </source>
</evidence>
<reference evidence="4" key="1">
    <citation type="submission" date="2022-04" db="EMBL/GenBank/DDBJ databases">
        <title>Carnegiea gigantea Genome sequencing and assembly v2.</title>
        <authorList>
            <person name="Copetti D."/>
            <person name="Sanderson M.J."/>
            <person name="Burquez A."/>
            <person name="Wojciechowski M.F."/>
        </authorList>
    </citation>
    <scope>NUCLEOTIDE SEQUENCE</scope>
    <source>
        <strain evidence="4">SGP5-SGP5p</strain>
        <tissue evidence="4">Aerial part</tissue>
    </source>
</reference>
<evidence type="ECO:0000256" key="1">
    <source>
        <dbReference type="SAM" id="Coils"/>
    </source>
</evidence>
<sequence length="266" mass="30053">MAAAYSAVVIILSFSSPLISASDGVMAQNAQFNDAEAPNSCSNSDNVLHCEIQGMKLMVARLELLLEATTLELHTKSLYIDNCEKKVEDMSDIIQHLETVLSNLKGLPDVEEMITVLEAEAQELEVGVRKNEKELQRLRITTEDAENWVKLRASEVETMSKIVPELWFHVQKLEQACEVIEFINNLPGGQYQQMVSAYMSKAASQLRRSFSAVKKYHHQLQGFIRQEMETNELTAVLADEELIFFLASAVIVFPIMLAFIWLSSHW</sequence>
<dbReference type="Proteomes" id="UP001153076">
    <property type="component" value="Unassembled WGS sequence"/>
</dbReference>
<dbReference type="PANTHER" id="PTHR34360:SF2">
    <property type="entry name" value="MYOSIN HEAVY CHAIN-LIKE PROTEIN"/>
    <property type="match status" value="1"/>
</dbReference>
<feature type="chain" id="PRO_5040265180" evidence="3">
    <location>
        <begin position="22"/>
        <end position="266"/>
    </location>
</feature>
<organism evidence="4 5">
    <name type="scientific">Carnegiea gigantea</name>
    <dbReference type="NCBI Taxonomy" id="171969"/>
    <lineage>
        <taxon>Eukaryota</taxon>
        <taxon>Viridiplantae</taxon>
        <taxon>Streptophyta</taxon>
        <taxon>Embryophyta</taxon>
        <taxon>Tracheophyta</taxon>
        <taxon>Spermatophyta</taxon>
        <taxon>Magnoliopsida</taxon>
        <taxon>eudicotyledons</taxon>
        <taxon>Gunneridae</taxon>
        <taxon>Pentapetalae</taxon>
        <taxon>Caryophyllales</taxon>
        <taxon>Cactineae</taxon>
        <taxon>Cactaceae</taxon>
        <taxon>Cactoideae</taxon>
        <taxon>Echinocereeae</taxon>
        <taxon>Carnegiea</taxon>
    </lineage>
</organism>
<dbReference type="AlphaFoldDB" id="A0A9Q1JVI5"/>
<comment type="caution">
    <text evidence="4">The sequence shown here is derived from an EMBL/GenBank/DDBJ whole genome shotgun (WGS) entry which is preliminary data.</text>
</comment>
<feature type="signal peptide" evidence="3">
    <location>
        <begin position="1"/>
        <end position="21"/>
    </location>
</feature>
<keyword evidence="1" id="KW-0175">Coiled coil</keyword>
<proteinExistence type="predicted"/>
<dbReference type="PANTHER" id="PTHR34360">
    <property type="entry name" value="OS08G0519400 PROTEIN"/>
    <property type="match status" value="1"/>
</dbReference>